<feature type="compositionally biased region" description="Low complexity" evidence="1">
    <location>
        <begin position="12"/>
        <end position="21"/>
    </location>
</feature>
<organism evidence="2">
    <name type="scientific">Streptomyces sp. R08</name>
    <dbReference type="NCBI Taxonomy" id="3238624"/>
    <lineage>
        <taxon>Bacteria</taxon>
        <taxon>Bacillati</taxon>
        <taxon>Actinomycetota</taxon>
        <taxon>Actinomycetes</taxon>
        <taxon>Kitasatosporales</taxon>
        <taxon>Streptomycetaceae</taxon>
        <taxon>Streptomyces</taxon>
    </lineage>
</organism>
<evidence type="ECO:0000256" key="1">
    <source>
        <dbReference type="SAM" id="MobiDB-lite"/>
    </source>
</evidence>
<name>A0AB39MNI0_9ACTN</name>
<dbReference type="AlphaFoldDB" id="A0AB39MNI0"/>
<feature type="region of interest" description="Disordered" evidence="1">
    <location>
        <begin position="1"/>
        <end position="21"/>
    </location>
</feature>
<dbReference type="EMBL" id="CP163431">
    <property type="protein sequence ID" value="XDQ07359.1"/>
    <property type="molecule type" value="Genomic_DNA"/>
</dbReference>
<dbReference type="RefSeq" id="WP_369192144.1">
    <property type="nucleotide sequence ID" value="NZ_CP163431.1"/>
</dbReference>
<evidence type="ECO:0000313" key="2">
    <source>
        <dbReference type="EMBL" id="XDQ07359.1"/>
    </source>
</evidence>
<reference evidence="2" key="1">
    <citation type="submission" date="2024-07" db="EMBL/GenBank/DDBJ databases">
        <authorList>
            <person name="Yu S.T."/>
        </authorList>
    </citation>
    <scope>NUCLEOTIDE SEQUENCE</scope>
    <source>
        <strain evidence="2">R08</strain>
    </source>
</reference>
<sequence length="58" mass="6084">MADTTADQAGIATGTGSAPAAASPRIMTFARPYVLRWTLCHCSARFGRGVLQAEGCRL</sequence>
<proteinExistence type="predicted"/>
<accession>A0AB39MNI0</accession>
<gene>
    <name evidence="2" type="ORF">AB5J58_47380</name>
</gene>
<protein>
    <submittedName>
        <fullName evidence="2">Uncharacterized protein</fullName>
    </submittedName>
</protein>